<keyword evidence="8" id="KW-1185">Reference proteome</keyword>
<evidence type="ECO:0000313" key="7">
    <source>
        <dbReference type="EMBL" id="ALC40702.1"/>
    </source>
</evidence>
<dbReference type="InterPro" id="IPR023795">
    <property type="entry name" value="Serpin_CS"/>
</dbReference>
<dbReference type="SUPFAM" id="SSF56574">
    <property type="entry name" value="Serpins"/>
    <property type="match status" value="1"/>
</dbReference>
<evidence type="ECO:0000256" key="3">
    <source>
        <dbReference type="ARBA" id="ARBA00022900"/>
    </source>
</evidence>
<protein>
    <submittedName>
        <fullName evidence="7">Spn47C</fullName>
    </submittedName>
</protein>
<name>A0A0M4EB64_DROBS</name>
<dbReference type="CDD" id="cd19954">
    <property type="entry name" value="serpin42Dd-like_insects"/>
    <property type="match status" value="1"/>
</dbReference>
<reference evidence="7 8" key="1">
    <citation type="submission" date="2015-08" db="EMBL/GenBank/DDBJ databases">
        <title>Ancestral chromatin configuration constrains chromatin evolution on differentiating sex chromosomes in Drosophila.</title>
        <authorList>
            <person name="Zhou Q."/>
            <person name="Bachtrog D."/>
        </authorList>
    </citation>
    <scope>NUCLEOTIDE SEQUENCE [LARGE SCALE GENOMIC DNA]</scope>
    <source>
        <tissue evidence="7">Whole larvae</tissue>
    </source>
</reference>
<dbReference type="Pfam" id="PF00079">
    <property type="entry name" value="Serpin"/>
    <property type="match status" value="1"/>
</dbReference>
<evidence type="ECO:0000256" key="1">
    <source>
        <dbReference type="ARBA" id="ARBA00009500"/>
    </source>
</evidence>
<evidence type="ECO:0000313" key="8">
    <source>
        <dbReference type="Proteomes" id="UP000494163"/>
    </source>
</evidence>
<dbReference type="Gene3D" id="3.30.497.10">
    <property type="entry name" value="Antithrombin, subunit I, domain 2"/>
    <property type="match status" value="1"/>
</dbReference>
<dbReference type="STRING" id="30019.A0A0M4EB64"/>
<dbReference type="PROSITE" id="PS00284">
    <property type="entry name" value="SERPIN"/>
    <property type="match status" value="1"/>
</dbReference>
<feature type="domain" description="Serpin" evidence="6">
    <location>
        <begin position="36"/>
        <end position="400"/>
    </location>
</feature>
<dbReference type="SMR" id="A0A0M4EB64"/>
<keyword evidence="2" id="KW-0646">Protease inhibitor</keyword>
<keyword evidence="5" id="KW-0732">Signal</keyword>
<gene>
    <name evidence="7" type="ORF">Dbus_chr2Rg281</name>
</gene>
<dbReference type="OrthoDB" id="671595at2759"/>
<dbReference type="AlphaFoldDB" id="A0A0M4EB64"/>
<dbReference type="InterPro" id="IPR000215">
    <property type="entry name" value="Serpin_fam"/>
</dbReference>
<dbReference type="InterPro" id="IPR042185">
    <property type="entry name" value="Serpin_sf_2"/>
</dbReference>
<accession>A0A0M4EB64</accession>
<dbReference type="OMA" id="QRMELPM"/>
<dbReference type="PANTHER" id="PTHR11461">
    <property type="entry name" value="SERINE PROTEASE INHIBITOR, SERPIN"/>
    <property type="match status" value="1"/>
</dbReference>
<dbReference type="GO" id="GO:0004867">
    <property type="term" value="F:serine-type endopeptidase inhibitor activity"/>
    <property type="evidence" value="ECO:0007669"/>
    <property type="project" value="UniProtKB-KW"/>
</dbReference>
<evidence type="ECO:0000259" key="6">
    <source>
        <dbReference type="SMART" id="SM00093"/>
    </source>
</evidence>
<evidence type="ECO:0000256" key="4">
    <source>
        <dbReference type="RuleBase" id="RU000411"/>
    </source>
</evidence>
<feature type="chain" id="PRO_5005793058" evidence="5">
    <location>
        <begin position="21"/>
        <end position="400"/>
    </location>
</feature>
<dbReference type="Gene3D" id="2.30.39.10">
    <property type="entry name" value="Alpha-1-antitrypsin, domain 1"/>
    <property type="match status" value="1"/>
</dbReference>
<comment type="similarity">
    <text evidence="1 4">Belongs to the serpin family.</text>
</comment>
<organism evidence="7 8">
    <name type="scientific">Drosophila busckii</name>
    <name type="common">Fruit fly</name>
    <dbReference type="NCBI Taxonomy" id="30019"/>
    <lineage>
        <taxon>Eukaryota</taxon>
        <taxon>Metazoa</taxon>
        <taxon>Ecdysozoa</taxon>
        <taxon>Arthropoda</taxon>
        <taxon>Hexapoda</taxon>
        <taxon>Insecta</taxon>
        <taxon>Pterygota</taxon>
        <taxon>Neoptera</taxon>
        <taxon>Endopterygota</taxon>
        <taxon>Diptera</taxon>
        <taxon>Brachycera</taxon>
        <taxon>Muscomorpha</taxon>
        <taxon>Ephydroidea</taxon>
        <taxon>Drosophilidae</taxon>
        <taxon>Drosophila</taxon>
    </lineage>
</organism>
<dbReference type="SMART" id="SM00093">
    <property type="entry name" value="SERPIN"/>
    <property type="match status" value="1"/>
</dbReference>
<dbReference type="InterPro" id="IPR023796">
    <property type="entry name" value="Serpin_dom"/>
</dbReference>
<evidence type="ECO:0000256" key="2">
    <source>
        <dbReference type="ARBA" id="ARBA00022690"/>
    </source>
</evidence>
<dbReference type="InterPro" id="IPR042178">
    <property type="entry name" value="Serpin_sf_1"/>
</dbReference>
<dbReference type="InterPro" id="IPR036186">
    <property type="entry name" value="Serpin_sf"/>
</dbReference>
<feature type="signal peptide" evidence="5">
    <location>
        <begin position="1"/>
        <end position="20"/>
    </location>
</feature>
<dbReference type="GO" id="GO:0005615">
    <property type="term" value="C:extracellular space"/>
    <property type="evidence" value="ECO:0007669"/>
    <property type="project" value="InterPro"/>
</dbReference>
<dbReference type="EMBL" id="CP012524">
    <property type="protein sequence ID" value="ALC40702.1"/>
    <property type="molecule type" value="Genomic_DNA"/>
</dbReference>
<keyword evidence="3" id="KW-0722">Serine protease inhibitor</keyword>
<sequence length="400" mass="44500">MRRLLITLCAYAWLLNMAAAGTVLPPLSATPMVFARNFFRALNEADEAQVTNLINSPAAARSGLTLIFMAAGGKSADELRQGLLLGAGKKLDIAKQHADFWSKECTCSDKGVALRLANGLYVQHDQQLQPQFNVQSQEFFNATAQALNFTDAEAAMRQVNNWLELQTFHTVRDLLSPAVFHAESSVILVNSLYFRAKWANGFSLERTALGDFWINEAQRMQLNMMRQVGQFRYGESKKLQAQILQLPFEESDMYMLFIVPQSITGLAALEEKLAGFDMNEVAARSIMQEVDITVPKFKLESDIDLKVPLQKLGIKRIFERGNADLSALFAPGSSQLLTEARQKVFLSVNEAGCDADASTPLKAAAASVNPERKYFKADRPFVFAIRSNKNVFFVGHFVKP</sequence>
<dbReference type="Proteomes" id="UP000494163">
    <property type="component" value="Chromosome 2R"/>
</dbReference>
<dbReference type="PANTHER" id="PTHR11461:SF211">
    <property type="entry name" value="GH10112P-RELATED"/>
    <property type="match status" value="1"/>
</dbReference>
<evidence type="ECO:0000256" key="5">
    <source>
        <dbReference type="SAM" id="SignalP"/>
    </source>
</evidence>
<proteinExistence type="inferred from homology"/>